<reference evidence="2 3" key="1">
    <citation type="submission" date="2014-10" db="EMBL/GenBank/DDBJ databases">
        <title>Draft genome of the hookworm Ancylostoma caninum.</title>
        <authorList>
            <person name="Mitreva M."/>
        </authorList>
    </citation>
    <scope>NUCLEOTIDE SEQUENCE [LARGE SCALE GENOMIC DNA]</scope>
    <source>
        <strain evidence="2 3">Baltimore</strain>
    </source>
</reference>
<dbReference type="Gene3D" id="3.40.30.10">
    <property type="entry name" value="Glutaredoxin"/>
    <property type="match status" value="1"/>
</dbReference>
<proteinExistence type="predicted"/>
<dbReference type="OrthoDB" id="427280at2759"/>
<dbReference type="Pfam" id="PF00085">
    <property type="entry name" value="Thioredoxin"/>
    <property type="match status" value="1"/>
</dbReference>
<dbReference type="AlphaFoldDB" id="A0A368EXL2"/>
<dbReference type="InterPro" id="IPR013766">
    <property type="entry name" value="Thioredoxin_domain"/>
</dbReference>
<dbReference type="SUPFAM" id="SSF52833">
    <property type="entry name" value="Thioredoxin-like"/>
    <property type="match status" value="1"/>
</dbReference>
<protein>
    <recommendedName>
        <fullName evidence="1">Thioredoxin domain-containing protein</fullName>
    </recommendedName>
</protein>
<feature type="domain" description="Thioredoxin" evidence="1">
    <location>
        <begin position="2"/>
        <end position="48"/>
    </location>
</feature>
<gene>
    <name evidence="2" type="ORF">ANCCAN_29788</name>
</gene>
<organism evidence="2 3">
    <name type="scientific">Ancylostoma caninum</name>
    <name type="common">Dog hookworm</name>
    <dbReference type="NCBI Taxonomy" id="29170"/>
    <lineage>
        <taxon>Eukaryota</taxon>
        <taxon>Metazoa</taxon>
        <taxon>Ecdysozoa</taxon>
        <taxon>Nematoda</taxon>
        <taxon>Chromadorea</taxon>
        <taxon>Rhabditida</taxon>
        <taxon>Rhabditina</taxon>
        <taxon>Rhabditomorpha</taxon>
        <taxon>Strongyloidea</taxon>
        <taxon>Ancylostomatidae</taxon>
        <taxon>Ancylostomatinae</taxon>
        <taxon>Ancylostoma</taxon>
    </lineage>
</organism>
<evidence type="ECO:0000259" key="1">
    <source>
        <dbReference type="Pfam" id="PF00085"/>
    </source>
</evidence>
<evidence type="ECO:0000313" key="2">
    <source>
        <dbReference type="EMBL" id="RCN24514.1"/>
    </source>
</evidence>
<comment type="caution">
    <text evidence="2">The sequence shown here is derived from an EMBL/GenBank/DDBJ whole genome shotgun (WGS) entry which is preliminary data.</text>
</comment>
<keyword evidence="3" id="KW-1185">Reference proteome</keyword>
<accession>A0A368EXL2</accession>
<dbReference type="EMBL" id="JOJR01019175">
    <property type="protein sequence ID" value="RCN24514.1"/>
    <property type="molecule type" value="Genomic_DNA"/>
</dbReference>
<name>A0A368EXL2_ANCCA</name>
<dbReference type="InterPro" id="IPR036249">
    <property type="entry name" value="Thioredoxin-like_sf"/>
</dbReference>
<dbReference type="STRING" id="29170.A0A368EXL2"/>
<dbReference type="Proteomes" id="UP000252519">
    <property type="component" value="Unassembled WGS sequence"/>
</dbReference>
<sequence>MDATANDAPSAYAVEGFPTIYFAPSGKKGTPIKYSGNRDLDHLTKFMEDNAVKSFQKKEEL</sequence>
<evidence type="ECO:0000313" key="3">
    <source>
        <dbReference type="Proteomes" id="UP000252519"/>
    </source>
</evidence>